<dbReference type="KEGG" id="saci:Sinac_3998"/>
<dbReference type="InterPro" id="IPR050770">
    <property type="entry name" value="Intradiol_RC_Dioxygenase"/>
</dbReference>
<feature type="domain" description="Intradiol ring-cleavage dioxygenases" evidence="4">
    <location>
        <begin position="68"/>
        <end position="177"/>
    </location>
</feature>
<evidence type="ECO:0000313" key="6">
    <source>
        <dbReference type="Proteomes" id="UP000010798"/>
    </source>
</evidence>
<dbReference type="eggNOG" id="COG3485">
    <property type="taxonomic scope" value="Bacteria"/>
</dbReference>
<gene>
    <name evidence="5" type="ordered locus">Sinac_3998</name>
</gene>
<dbReference type="GO" id="GO:0016702">
    <property type="term" value="F:oxidoreductase activity, acting on single donors with incorporation of molecular oxygen, incorporation of two atoms of oxygen"/>
    <property type="evidence" value="ECO:0007669"/>
    <property type="project" value="InterPro"/>
</dbReference>
<dbReference type="GO" id="GO:0008199">
    <property type="term" value="F:ferric iron binding"/>
    <property type="evidence" value="ECO:0007669"/>
    <property type="project" value="InterPro"/>
</dbReference>
<dbReference type="EMBL" id="CP003364">
    <property type="protein sequence ID" value="AGA28221.1"/>
    <property type="molecule type" value="Genomic_DNA"/>
</dbReference>
<protein>
    <submittedName>
        <fullName evidence="5">Protocatechuate 3,4-dioxygenase beta subunit</fullName>
    </submittedName>
</protein>
<dbReference type="HOGENOM" id="CLU_102946_0_0_0"/>
<organism evidence="5 6">
    <name type="scientific">Singulisphaera acidiphila (strain ATCC BAA-1392 / DSM 18658 / VKM B-2454 / MOB10)</name>
    <dbReference type="NCBI Taxonomy" id="886293"/>
    <lineage>
        <taxon>Bacteria</taxon>
        <taxon>Pseudomonadati</taxon>
        <taxon>Planctomycetota</taxon>
        <taxon>Planctomycetia</taxon>
        <taxon>Isosphaerales</taxon>
        <taxon>Isosphaeraceae</taxon>
        <taxon>Singulisphaera</taxon>
    </lineage>
</organism>
<dbReference type="RefSeq" id="WP_015247351.1">
    <property type="nucleotide sequence ID" value="NC_019892.1"/>
</dbReference>
<dbReference type="PANTHER" id="PTHR33711">
    <property type="entry name" value="DIOXYGENASE, PUTATIVE (AFU_ORTHOLOGUE AFUA_2G02910)-RELATED"/>
    <property type="match status" value="1"/>
</dbReference>
<evidence type="ECO:0000256" key="3">
    <source>
        <dbReference type="ARBA" id="ARBA00023002"/>
    </source>
</evidence>
<dbReference type="PANTHER" id="PTHR33711:SF10">
    <property type="entry name" value="INTRADIOL RING-CLEAVAGE DIOXYGENASES DOMAIN-CONTAINING PROTEIN"/>
    <property type="match status" value="1"/>
</dbReference>
<evidence type="ECO:0000313" key="5">
    <source>
        <dbReference type="EMBL" id="AGA28221.1"/>
    </source>
</evidence>
<keyword evidence="3" id="KW-0560">Oxidoreductase</keyword>
<dbReference type="AlphaFoldDB" id="L0DHQ7"/>
<evidence type="ECO:0000259" key="4">
    <source>
        <dbReference type="Pfam" id="PF00775"/>
    </source>
</evidence>
<accession>L0DHQ7</accession>
<dbReference type="InterPro" id="IPR000627">
    <property type="entry name" value="Intradiol_dOase_C"/>
</dbReference>
<dbReference type="InterPro" id="IPR015889">
    <property type="entry name" value="Intradiol_dOase_core"/>
</dbReference>
<dbReference type="OrthoDB" id="933561at2"/>
<evidence type="ECO:0000256" key="1">
    <source>
        <dbReference type="ARBA" id="ARBA00007825"/>
    </source>
</evidence>
<dbReference type="Pfam" id="PF00775">
    <property type="entry name" value="Dioxygenase_C"/>
    <property type="match status" value="1"/>
</dbReference>
<dbReference type="Gene3D" id="2.60.130.10">
    <property type="entry name" value="Aromatic compound dioxygenase"/>
    <property type="match status" value="1"/>
</dbReference>
<dbReference type="Proteomes" id="UP000010798">
    <property type="component" value="Chromosome"/>
</dbReference>
<keyword evidence="2 5" id="KW-0223">Dioxygenase</keyword>
<dbReference type="SUPFAM" id="SSF49482">
    <property type="entry name" value="Aromatic compound dioxygenase"/>
    <property type="match status" value="1"/>
</dbReference>
<keyword evidence="6" id="KW-1185">Reference proteome</keyword>
<comment type="similarity">
    <text evidence="1">Belongs to the intradiol ring-cleavage dioxygenase family.</text>
</comment>
<dbReference type="STRING" id="886293.Sinac_3998"/>
<evidence type="ECO:0000256" key="2">
    <source>
        <dbReference type="ARBA" id="ARBA00022964"/>
    </source>
</evidence>
<proteinExistence type="inferred from homology"/>
<reference evidence="5 6" key="1">
    <citation type="submission" date="2012-02" db="EMBL/GenBank/DDBJ databases">
        <title>Complete sequence of chromosome of Singulisphaera acidiphila DSM 18658.</title>
        <authorList>
            <consortium name="US DOE Joint Genome Institute (JGI-PGF)"/>
            <person name="Lucas S."/>
            <person name="Copeland A."/>
            <person name="Lapidus A."/>
            <person name="Glavina del Rio T."/>
            <person name="Dalin E."/>
            <person name="Tice H."/>
            <person name="Bruce D."/>
            <person name="Goodwin L."/>
            <person name="Pitluck S."/>
            <person name="Peters L."/>
            <person name="Ovchinnikova G."/>
            <person name="Chertkov O."/>
            <person name="Kyrpides N."/>
            <person name="Mavromatis K."/>
            <person name="Ivanova N."/>
            <person name="Brettin T."/>
            <person name="Detter J.C."/>
            <person name="Han C."/>
            <person name="Larimer F."/>
            <person name="Land M."/>
            <person name="Hauser L."/>
            <person name="Markowitz V."/>
            <person name="Cheng J.-F."/>
            <person name="Hugenholtz P."/>
            <person name="Woyke T."/>
            <person name="Wu D."/>
            <person name="Tindall B."/>
            <person name="Pomrenke H."/>
            <person name="Brambilla E."/>
            <person name="Klenk H.-P."/>
            <person name="Eisen J.A."/>
        </authorList>
    </citation>
    <scope>NUCLEOTIDE SEQUENCE [LARGE SCALE GENOMIC DNA]</scope>
    <source>
        <strain evidence="6">ATCC BAA-1392 / DSM 18658 / VKM B-2454 / MOB10</strain>
    </source>
</reference>
<dbReference type="CDD" id="cd00421">
    <property type="entry name" value="intradiol_dioxygenase"/>
    <property type="match status" value="1"/>
</dbReference>
<name>L0DHQ7_SINAD</name>
<sequence>MRMPTASHRGCVRFPGLLNDYSGSLPALLIAVALVGGACGAGNAKSQDEFPVPDSPAAPPAKIVIPPEGEPGEPLVISGMIYQSDGRTPAAGVTLYLFHTDAKGIYSPDQEEGKPPKPRLQGWVRTKADGRYEFRTIRPTAYPGGDTPAHIHAGVYGRGVRYWINDYWFADDPLITAKQRKRVNEPEGSGKVIVTLERDDKRVWRGTRDITLKKAETTP</sequence>